<dbReference type="AlphaFoldDB" id="A0A843WXK0"/>
<feature type="non-terminal residue" evidence="5">
    <location>
        <position position="177"/>
    </location>
</feature>
<evidence type="ECO:0000313" key="6">
    <source>
        <dbReference type="Proteomes" id="UP000652761"/>
    </source>
</evidence>
<dbReference type="InterPro" id="IPR042266">
    <property type="entry name" value="PPPDE_sf"/>
</dbReference>
<dbReference type="PANTHER" id="PTHR12378">
    <property type="entry name" value="DESUMOYLATING ISOPEPTIDASE"/>
    <property type="match status" value="1"/>
</dbReference>
<dbReference type="GO" id="GO:0016579">
    <property type="term" value="P:protein deubiquitination"/>
    <property type="evidence" value="ECO:0007669"/>
    <property type="project" value="TreeGrafter"/>
</dbReference>
<dbReference type="Proteomes" id="UP000652761">
    <property type="component" value="Unassembled WGS sequence"/>
</dbReference>
<reference evidence="5" key="1">
    <citation type="submission" date="2017-07" db="EMBL/GenBank/DDBJ databases">
        <title>Taro Niue Genome Assembly and Annotation.</title>
        <authorList>
            <person name="Atibalentja N."/>
            <person name="Keating K."/>
            <person name="Fields C.J."/>
        </authorList>
    </citation>
    <scope>NUCLEOTIDE SEQUENCE</scope>
    <source>
        <strain evidence="5">Niue_2</strain>
        <tissue evidence="5">Leaf</tissue>
    </source>
</reference>
<evidence type="ECO:0000256" key="2">
    <source>
        <dbReference type="ARBA" id="ARBA00022670"/>
    </source>
</evidence>
<evidence type="ECO:0000259" key="4">
    <source>
        <dbReference type="PROSITE" id="PS51858"/>
    </source>
</evidence>
<organism evidence="5 6">
    <name type="scientific">Colocasia esculenta</name>
    <name type="common">Wild taro</name>
    <name type="synonym">Arum esculentum</name>
    <dbReference type="NCBI Taxonomy" id="4460"/>
    <lineage>
        <taxon>Eukaryota</taxon>
        <taxon>Viridiplantae</taxon>
        <taxon>Streptophyta</taxon>
        <taxon>Embryophyta</taxon>
        <taxon>Tracheophyta</taxon>
        <taxon>Spermatophyta</taxon>
        <taxon>Magnoliopsida</taxon>
        <taxon>Liliopsida</taxon>
        <taxon>Araceae</taxon>
        <taxon>Aroideae</taxon>
        <taxon>Colocasieae</taxon>
        <taxon>Colocasia</taxon>
    </lineage>
</organism>
<dbReference type="Pfam" id="PF05903">
    <property type="entry name" value="Peptidase_C97"/>
    <property type="match status" value="1"/>
</dbReference>
<comment type="similarity">
    <text evidence="1">Belongs to the DeSI family.</text>
</comment>
<dbReference type="GO" id="GO:0006508">
    <property type="term" value="P:proteolysis"/>
    <property type="evidence" value="ECO:0007669"/>
    <property type="project" value="UniProtKB-KW"/>
</dbReference>
<dbReference type="Gene3D" id="3.90.1720.30">
    <property type="entry name" value="PPPDE domains"/>
    <property type="match status" value="1"/>
</dbReference>
<dbReference type="PANTHER" id="PTHR12378:SF10">
    <property type="entry name" value="OS04G0548000 PROTEIN"/>
    <property type="match status" value="1"/>
</dbReference>
<name>A0A843WXK0_COLES</name>
<keyword evidence="3" id="KW-0378">Hydrolase</keyword>
<gene>
    <name evidence="5" type="ORF">Taro_040115</name>
</gene>
<dbReference type="GO" id="GO:0101005">
    <property type="term" value="F:deubiquitinase activity"/>
    <property type="evidence" value="ECO:0007669"/>
    <property type="project" value="TreeGrafter"/>
</dbReference>
<dbReference type="EMBL" id="NMUH01003838">
    <property type="protein sequence ID" value="MQM07270.1"/>
    <property type="molecule type" value="Genomic_DNA"/>
</dbReference>
<feature type="domain" description="PPPDE" evidence="4">
    <location>
        <begin position="43"/>
        <end position="177"/>
    </location>
</feature>
<dbReference type="OrthoDB" id="412286at2759"/>
<feature type="non-terminal residue" evidence="5">
    <location>
        <position position="1"/>
    </location>
</feature>
<dbReference type="InterPro" id="IPR008580">
    <property type="entry name" value="PPPDE_dom"/>
</dbReference>
<evidence type="ECO:0000256" key="1">
    <source>
        <dbReference type="ARBA" id="ARBA00008140"/>
    </source>
</evidence>
<sequence>EDSSDDASSFIPLDDGVPPDYGAIEVIQCLIEHHNDVFTDANETVWRLLTELSNLLSSWSFLKRRDPVPKTVHGMEYGFGAHQYSLSGGCMKLPWFYVQAFLEPINTVFEVEAKSCPGFIYRRSLRLGTTNISHSEFHLFLENLSSKYHGDTYHLIAKNCNHIFQKNWWLQYYIWSN</sequence>
<keyword evidence="6" id="KW-1185">Reference proteome</keyword>
<dbReference type="PROSITE" id="PS51858">
    <property type="entry name" value="PPPDE"/>
    <property type="match status" value="1"/>
</dbReference>
<keyword evidence="2" id="KW-0645">Protease</keyword>
<proteinExistence type="inferred from homology"/>
<comment type="caution">
    <text evidence="5">The sequence shown here is derived from an EMBL/GenBank/DDBJ whole genome shotgun (WGS) entry which is preliminary data.</text>
</comment>
<accession>A0A843WXK0</accession>
<evidence type="ECO:0000256" key="3">
    <source>
        <dbReference type="ARBA" id="ARBA00022801"/>
    </source>
</evidence>
<protein>
    <recommendedName>
        <fullName evidence="4">PPPDE domain-containing protein</fullName>
    </recommendedName>
</protein>
<evidence type="ECO:0000313" key="5">
    <source>
        <dbReference type="EMBL" id="MQM07270.1"/>
    </source>
</evidence>